<proteinExistence type="predicted"/>
<dbReference type="Proteomes" id="UP000729402">
    <property type="component" value="Unassembled WGS sequence"/>
</dbReference>
<accession>A0A8J5RGV6</accession>
<feature type="compositionally biased region" description="Basic residues" evidence="1">
    <location>
        <begin position="137"/>
        <end position="149"/>
    </location>
</feature>
<evidence type="ECO:0000313" key="3">
    <source>
        <dbReference type="Proteomes" id="UP000729402"/>
    </source>
</evidence>
<name>A0A8J5RGV6_ZIZPA</name>
<reference evidence="2" key="1">
    <citation type="journal article" date="2021" name="bioRxiv">
        <title>Whole Genome Assembly and Annotation of Northern Wild Rice, Zizania palustris L., Supports a Whole Genome Duplication in the Zizania Genus.</title>
        <authorList>
            <person name="Haas M."/>
            <person name="Kono T."/>
            <person name="Macchietto M."/>
            <person name="Millas R."/>
            <person name="McGilp L."/>
            <person name="Shao M."/>
            <person name="Duquette J."/>
            <person name="Hirsch C.N."/>
            <person name="Kimball J."/>
        </authorList>
    </citation>
    <scope>NUCLEOTIDE SEQUENCE</scope>
    <source>
        <tissue evidence="2">Fresh leaf tissue</tissue>
    </source>
</reference>
<evidence type="ECO:0000313" key="2">
    <source>
        <dbReference type="EMBL" id="KAG8059255.1"/>
    </source>
</evidence>
<gene>
    <name evidence="2" type="ORF">GUJ93_ZPchr0002g24923</name>
</gene>
<dbReference type="AlphaFoldDB" id="A0A8J5RGV6"/>
<organism evidence="2 3">
    <name type="scientific">Zizania palustris</name>
    <name type="common">Northern wild rice</name>
    <dbReference type="NCBI Taxonomy" id="103762"/>
    <lineage>
        <taxon>Eukaryota</taxon>
        <taxon>Viridiplantae</taxon>
        <taxon>Streptophyta</taxon>
        <taxon>Embryophyta</taxon>
        <taxon>Tracheophyta</taxon>
        <taxon>Spermatophyta</taxon>
        <taxon>Magnoliopsida</taxon>
        <taxon>Liliopsida</taxon>
        <taxon>Poales</taxon>
        <taxon>Poaceae</taxon>
        <taxon>BOP clade</taxon>
        <taxon>Oryzoideae</taxon>
        <taxon>Oryzeae</taxon>
        <taxon>Zizaniinae</taxon>
        <taxon>Zizania</taxon>
    </lineage>
</organism>
<comment type="caution">
    <text evidence="2">The sequence shown here is derived from an EMBL/GenBank/DDBJ whole genome shotgun (WGS) entry which is preliminary data.</text>
</comment>
<dbReference type="EMBL" id="JAAALK010000287">
    <property type="protein sequence ID" value="KAG8059255.1"/>
    <property type="molecule type" value="Genomic_DNA"/>
</dbReference>
<protein>
    <submittedName>
        <fullName evidence="2">Uncharacterized protein</fullName>
    </submittedName>
</protein>
<feature type="region of interest" description="Disordered" evidence="1">
    <location>
        <begin position="123"/>
        <end position="149"/>
    </location>
</feature>
<sequence length="149" mass="16733">MDINMEKHGYSHIVSNGKPIYGYAYLVVEVFANATLRLSQCGPTLDATSCHSTCSLLVVIETTATPLPTWPYTPVSVRRLRRQSAPQFNLPQSKLAAIGRTVEKQCSWARVLRRRVFGEGFGGPFERRTPRGLQSGPHRRTQRRPRIGP</sequence>
<evidence type="ECO:0000256" key="1">
    <source>
        <dbReference type="SAM" id="MobiDB-lite"/>
    </source>
</evidence>
<reference evidence="2" key="2">
    <citation type="submission" date="2021-02" db="EMBL/GenBank/DDBJ databases">
        <authorList>
            <person name="Kimball J.A."/>
            <person name="Haas M.W."/>
            <person name="Macchietto M."/>
            <person name="Kono T."/>
            <person name="Duquette J."/>
            <person name="Shao M."/>
        </authorList>
    </citation>
    <scope>NUCLEOTIDE SEQUENCE</scope>
    <source>
        <tissue evidence="2">Fresh leaf tissue</tissue>
    </source>
</reference>
<keyword evidence="3" id="KW-1185">Reference proteome</keyword>